<dbReference type="eggNOG" id="ENOG5031RF6">
    <property type="taxonomic scope" value="Bacteria"/>
</dbReference>
<dbReference type="SUPFAM" id="SSF55718">
    <property type="entry name" value="SCP-like"/>
    <property type="match status" value="1"/>
</dbReference>
<dbReference type="HOGENOM" id="CLU_077935_0_0_11"/>
<dbReference type="InterPro" id="IPR034660">
    <property type="entry name" value="DinB/YfiT-like"/>
</dbReference>
<gene>
    <name evidence="2" type="ordered locus">KSE_22720</name>
</gene>
<keyword evidence="3" id="KW-1185">Reference proteome</keyword>
<evidence type="ECO:0000259" key="1">
    <source>
        <dbReference type="Pfam" id="PF11716"/>
    </source>
</evidence>
<dbReference type="SUPFAM" id="SSF109854">
    <property type="entry name" value="DinB/YfiT-like putative metalloenzymes"/>
    <property type="match status" value="1"/>
</dbReference>
<dbReference type="GO" id="GO:0046872">
    <property type="term" value="F:metal ion binding"/>
    <property type="evidence" value="ECO:0007669"/>
    <property type="project" value="InterPro"/>
</dbReference>
<dbReference type="AlphaFoldDB" id="E4NA61"/>
<dbReference type="Gene3D" id="1.20.120.450">
    <property type="entry name" value="dinb family like domain"/>
    <property type="match status" value="1"/>
</dbReference>
<organism evidence="2 3">
    <name type="scientific">Kitasatospora setae (strain ATCC 33774 / DSM 43861 / JCM 3304 / KCC A-0304 / NBRC 14216 / KM-6054)</name>
    <name type="common">Streptomyces setae</name>
    <dbReference type="NCBI Taxonomy" id="452652"/>
    <lineage>
        <taxon>Bacteria</taxon>
        <taxon>Bacillati</taxon>
        <taxon>Actinomycetota</taxon>
        <taxon>Actinomycetes</taxon>
        <taxon>Kitasatosporales</taxon>
        <taxon>Streptomycetaceae</taxon>
        <taxon>Kitasatospora</taxon>
    </lineage>
</organism>
<name>E4NA61_KITSK</name>
<dbReference type="Proteomes" id="UP000007076">
    <property type="component" value="Chromosome"/>
</dbReference>
<feature type="domain" description="Mycothiol-dependent maleylpyruvate isomerase metal-binding" evidence="1">
    <location>
        <begin position="15"/>
        <end position="145"/>
    </location>
</feature>
<accession>E4NA61</accession>
<dbReference type="Pfam" id="PF11716">
    <property type="entry name" value="MDMPI_N"/>
    <property type="match status" value="1"/>
</dbReference>
<reference evidence="2 3" key="1">
    <citation type="journal article" date="2010" name="DNA Res.">
        <title>Genome sequence of Kitasatospora setae NBRC 14216T: an evolutionary snapshot of the family Streptomycetaceae.</title>
        <authorList>
            <person name="Ichikawa N."/>
            <person name="Oguchi A."/>
            <person name="Ikeda H."/>
            <person name="Ishikawa J."/>
            <person name="Kitani S."/>
            <person name="Watanabe Y."/>
            <person name="Nakamura S."/>
            <person name="Katano Y."/>
            <person name="Kishi E."/>
            <person name="Sasagawa M."/>
            <person name="Ankai A."/>
            <person name="Fukui S."/>
            <person name="Hashimoto Y."/>
            <person name="Kamata S."/>
            <person name="Otoguro M."/>
            <person name="Tanikawa S."/>
            <person name="Nihira T."/>
            <person name="Horinouchi S."/>
            <person name="Ohnishi Y."/>
            <person name="Hayakawa M."/>
            <person name="Kuzuyama T."/>
            <person name="Arisawa A."/>
            <person name="Nomoto F."/>
            <person name="Miura H."/>
            <person name="Takahashi Y."/>
            <person name="Fujita N."/>
        </authorList>
    </citation>
    <scope>NUCLEOTIDE SEQUENCE [LARGE SCALE GENOMIC DNA]</scope>
    <source>
        <strain evidence="3">ATCC 33774 / DSM 43861 / JCM 3304 / KCC A-0304 / NBRC 14216 / KM-6054</strain>
    </source>
</reference>
<dbReference type="STRING" id="452652.KSE_22720"/>
<dbReference type="RefSeq" id="WP_014135408.1">
    <property type="nucleotide sequence ID" value="NC_016109.1"/>
</dbReference>
<dbReference type="NCBIfam" id="TIGR03083">
    <property type="entry name" value="maleylpyruvate isomerase family mycothiol-dependent enzyme"/>
    <property type="match status" value="1"/>
</dbReference>
<dbReference type="EMBL" id="AP010968">
    <property type="protein sequence ID" value="BAJ28092.1"/>
    <property type="molecule type" value="Genomic_DNA"/>
</dbReference>
<dbReference type="PATRIC" id="fig|452652.3.peg.2285"/>
<dbReference type="InterPro" id="IPR036527">
    <property type="entry name" value="SCP2_sterol-bd_dom_sf"/>
</dbReference>
<dbReference type="InterPro" id="IPR024344">
    <property type="entry name" value="MDMPI_metal-binding"/>
</dbReference>
<sequence>MNDLDPAVQFADISDAHRALLAEKLTESQARAAIELPGWTRAHVLIHLADLSQAFARQARYAAKGELIEVYDGGRPTRDRRIEELHGRPAEWLNERLAEGLAALEESWAALSEDDWQRPCAYRDSPLWATRLAWWRESALHLVDLDVGRRSEQWSAELSGHVVEFLQSRLPAGTRLEAVDTGRTWGEGRTVRGSLRALAAWISGRPAAERPAAVDGGPLPELTAWP</sequence>
<proteinExistence type="predicted"/>
<evidence type="ECO:0000313" key="2">
    <source>
        <dbReference type="EMBL" id="BAJ28092.1"/>
    </source>
</evidence>
<dbReference type="InterPro" id="IPR017517">
    <property type="entry name" value="Maleyloyr_isom"/>
</dbReference>
<dbReference type="KEGG" id="ksk:KSE_22720"/>
<evidence type="ECO:0000313" key="3">
    <source>
        <dbReference type="Proteomes" id="UP000007076"/>
    </source>
</evidence>
<protein>
    <recommendedName>
        <fullName evidence="1">Mycothiol-dependent maleylpyruvate isomerase metal-binding domain-containing protein</fullName>
    </recommendedName>
</protein>